<dbReference type="Proteomes" id="UP001499993">
    <property type="component" value="Unassembled WGS sequence"/>
</dbReference>
<protein>
    <submittedName>
        <fullName evidence="4">PucR family transcriptional regulator ligand-binding domain-containing protein</fullName>
    </submittedName>
</protein>
<dbReference type="EMBL" id="BAABIK010000004">
    <property type="protein sequence ID" value="GAA4932695.1"/>
    <property type="molecule type" value="Genomic_DNA"/>
</dbReference>
<sequence>MRISDLVAAAHLRLRFLTRAEHADREVGRVYTTDLLHPERYLGGGDLVLTGLMWRSGPGDSDTFVRGLVASGAAGLGAGAALGAVPADLVDACQRHGLPLIEVPAATSFAAIAEEVQREQTGSLLAGMAETRQRHRRLMADLAAGADFGGVFATAADQAGLACRVVSSTGRPVAGVGARPSRGERERLAAQALRRPHRHTADLAEPGGPGHRVTVVPVGGRESHPLVDWVLAVEGGPDSWPEDGAESVEELAALAGLARSLGEQRAADDARHVQGLPRLLAAQRFDEAAALLQVAGSPDEEERARARHVVVSAELVPEPAAPDLARRVLGELVAGLSATALAADGGAMAVVPVAAEEPPADGSDGSDGSGGEMGDGGDGGDGGAPPASGADTGAEALRAEIARRSAVLEAGLRDHRLAVGVSTAVPGVAALRSAAMEAGHARRPAALRRGRAGVAAGAELDSHELLLASVPEEVRTSYRDRLLGPVLDYDRTHRSDLVATLERFLSYSGSWQRCATAMHVHVNTLRYRIGRVEELTGRDLGRLEDRVDFYLALKLHR</sequence>
<feature type="domain" description="PucR C-terminal helix-turn-helix" evidence="3">
    <location>
        <begin position="497"/>
        <end position="555"/>
    </location>
</feature>
<comment type="caution">
    <text evidence="4">The sequence shown here is derived from an EMBL/GenBank/DDBJ whole genome shotgun (WGS) entry which is preliminary data.</text>
</comment>
<dbReference type="InterPro" id="IPR025736">
    <property type="entry name" value="PucR_C-HTH_dom"/>
</dbReference>
<evidence type="ECO:0000259" key="3">
    <source>
        <dbReference type="Pfam" id="PF13556"/>
    </source>
</evidence>
<proteinExistence type="predicted"/>
<evidence type="ECO:0000259" key="2">
    <source>
        <dbReference type="Pfam" id="PF07905"/>
    </source>
</evidence>
<dbReference type="InterPro" id="IPR042070">
    <property type="entry name" value="PucR_C-HTH_sf"/>
</dbReference>
<keyword evidence="5" id="KW-1185">Reference proteome</keyword>
<feature type="compositionally biased region" description="Gly residues" evidence="1">
    <location>
        <begin position="365"/>
        <end position="383"/>
    </location>
</feature>
<dbReference type="PANTHER" id="PTHR33744:SF17">
    <property type="entry name" value="CONSERVED PROTEIN"/>
    <property type="match status" value="1"/>
</dbReference>
<organism evidence="4 5">
    <name type="scientific">Streptomonospora halophila</name>
    <dbReference type="NCBI Taxonomy" id="427369"/>
    <lineage>
        <taxon>Bacteria</taxon>
        <taxon>Bacillati</taxon>
        <taxon>Actinomycetota</taxon>
        <taxon>Actinomycetes</taxon>
        <taxon>Streptosporangiales</taxon>
        <taxon>Nocardiopsidaceae</taxon>
        <taxon>Streptomonospora</taxon>
    </lineage>
</organism>
<dbReference type="Gene3D" id="1.10.10.2840">
    <property type="entry name" value="PucR C-terminal helix-turn-helix domain"/>
    <property type="match status" value="1"/>
</dbReference>
<dbReference type="InterPro" id="IPR051448">
    <property type="entry name" value="CdaR-like_regulators"/>
</dbReference>
<dbReference type="PANTHER" id="PTHR33744">
    <property type="entry name" value="CARBOHYDRATE DIACID REGULATOR"/>
    <property type="match status" value="1"/>
</dbReference>
<dbReference type="Pfam" id="PF13556">
    <property type="entry name" value="HTH_30"/>
    <property type="match status" value="1"/>
</dbReference>
<name>A0ABP9G8V9_9ACTN</name>
<feature type="region of interest" description="Disordered" evidence="1">
    <location>
        <begin position="356"/>
        <end position="391"/>
    </location>
</feature>
<dbReference type="InterPro" id="IPR012914">
    <property type="entry name" value="PucR_dom"/>
</dbReference>
<feature type="domain" description="Purine catabolism PurC-like" evidence="2">
    <location>
        <begin position="6"/>
        <end position="118"/>
    </location>
</feature>
<gene>
    <name evidence="4" type="ORF">GCM10023224_11170</name>
</gene>
<dbReference type="RefSeq" id="WP_345555725.1">
    <property type="nucleotide sequence ID" value="NZ_BAABIK010000004.1"/>
</dbReference>
<evidence type="ECO:0000256" key="1">
    <source>
        <dbReference type="SAM" id="MobiDB-lite"/>
    </source>
</evidence>
<reference evidence="5" key="1">
    <citation type="journal article" date="2019" name="Int. J. Syst. Evol. Microbiol.">
        <title>The Global Catalogue of Microorganisms (GCM) 10K type strain sequencing project: providing services to taxonomists for standard genome sequencing and annotation.</title>
        <authorList>
            <consortium name="The Broad Institute Genomics Platform"/>
            <consortium name="The Broad Institute Genome Sequencing Center for Infectious Disease"/>
            <person name="Wu L."/>
            <person name="Ma J."/>
        </authorList>
    </citation>
    <scope>NUCLEOTIDE SEQUENCE [LARGE SCALE GENOMIC DNA]</scope>
    <source>
        <strain evidence="5">JCM 18123</strain>
    </source>
</reference>
<evidence type="ECO:0000313" key="4">
    <source>
        <dbReference type="EMBL" id="GAA4932695.1"/>
    </source>
</evidence>
<accession>A0ABP9G8V9</accession>
<evidence type="ECO:0000313" key="5">
    <source>
        <dbReference type="Proteomes" id="UP001499993"/>
    </source>
</evidence>
<dbReference type="Pfam" id="PF07905">
    <property type="entry name" value="PucR"/>
    <property type="match status" value="1"/>
</dbReference>